<organism evidence="11 12">
    <name type="scientific">Halomonas icarae</name>
    <dbReference type="NCBI Taxonomy" id="2691040"/>
    <lineage>
        <taxon>Bacteria</taxon>
        <taxon>Pseudomonadati</taxon>
        <taxon>Pseudomonadota</taxon>
        <taxon>Gammaproteobacteria</taxon>
        <taxon>Oceanospirillales</taxon>
        <taxon>Halomonadaceae</taxon>
        <taxon>Halomonas</taxon>
    </lineage>
</organism>
<protein>
    <recommendedName>
        <fullName evidence="9">TRAP transporter small permease protein</fullName>
    </recommendedName>
</protein>
<comment type="subcellular location">
    <subcellularLocation>
        <location evidence="1 9">Cell inner membrane</location>
        <topology evidence="1 9">Multi-pass membrane protein</topology>
    </subcellularLocation>
</comment>
<evidence type="ECO:0000259" key="10">
    <source>
        <dbReference type="Pfam" id="PF04290"/>
    </source>
</evidence>
<dbReference type="Proteomes" id="UP000448235">
    <property type="component" value="Unassembled WGS sequence"/>
</dbReference>
<accession>A0A7X5AKH2</accession>
<dbReference type="AlphaFoldDB" id="A0A7X5AKH2"/>
<comment type="caution">
    <text evidence="11">The sequence shown here is derived from an EMBL/GenBank/DDBJ whole genome shotgun (WGS) entry which is preliminary data.</text>
</comment>
<feature type="transmembrane region" description="Helical" evidence="9">
    <location>
        <begin position="55"/>
        <end position="72"/>
    </location>
</feature>
<keyword evidence="12" id="KW-1185">Reference proteome</keyword>
<evidence type="ECO:0000256" key="8">
    <source>
        <dbReference type="ARBA" id="ARBA00038436"/>
    </source>
</evidence>
<keyword evidence="7 9" id="KW-0472">Membrane</keyword>
<evidence type="ECO:0000256" key="7">
    <source>
        <dbReference type="ARBA" id="ARBA00023136"/>
    </source>
</evidence>
<dbReference type="EMBL" id="WUTS01000001">
    <property type="protein sequence ID" value="NAW12332.1"/>
    <property type="molecule type" value="Genomic_DNA"/>
</dbReference>
<evidence type="ECO:0000256" key="1">
    <source>
        <dbReference type="ARBA" id="ARBA00004429"/>
    </source>
</evidence>
<comment type="function">
    <text evidence="9">Part of the tripartite ATP-independent periplasmic (TRAP) transport system.</text>
</comment>
<proteinExistence type="inferred from homology"/>
<feature type="transmembrane region" description="Helical" evidence="9">
    <location>
        <begin position="20"/>
        <end position="43"/>
    </location>
</feature>
<dbReference type="InterPro" id="IPR055348">
    <property type="entry name" value="DctQ"/>
</dbReference>
<dbReference type="GO" id="GO:0005886">
    <property type="term" value="C:plasma membrane"/>
    <property type="evidence" value="ECO:0007669"/>
    <property type="project" value="UniProtKB-SubCell"/>
</dbReference>
<feature type="transmembrane region" description="Helical" evidence="9">
    <location>
        <begin position="136"/>
        <end position="156"/>
    </location>
</feature>
<feature type="domain" description="Tripartite ATP-independent periplasmic transporters DctQ component" evidence="10">
    <location>
        <begin position="31"/>
        <end position="163"/>
    </location>
</feature>
<evidence type="ECO:0000256" key="6">
    <source>
        <dbReference type="ARBA" id="ARBA00022989"/>
    </source>
</evidence>
<evidence type="ECO:0000313" key="12">
    <source>
        <dbReference type="Proteomes" id="UP000448235"/>
    </source>
</evidence>
<dbReference type="Pfam" id="PF04290">
    <property type="entry name" value="DctQ"/>
    <property type="match status" value="1"/>
</dbReference>
<dbReference type="PANTHER" id="PTHR35011:SF2">
    <property type="entry name" value="2,3-DIKETO-L-GULONATE TRAP TRANSPORTER SMALL PERMEASE PROTEIN YIAM"/>
    <property type="match status" value="1"/>
</dbReference>
<evidence type="ECO:0000256" key="4">
    <source>
        <dbReference type="ARBA" id="ARBA00022519"/>
    </source>
</evidence>
<evidence type="ECO:0000256" key="2">
    <source>
        <dbReference type="ARBA" id="ARBA00022448"/>
    </source>
</evidence>
<evidence type="ECO:0000313" key="11">
    <source>
        <dbReference type="EMBL" id="NAW12332.1"/>
    </source>
</evidence>
<sequence>MPLPYFSSWHAIWRVKVQLLRGIVTVAGGLLTLAILVQIASRYLFRTSILGIEEVILYLAVWFYFLGSALGAEQREHISASLVDVLAIGETPKRWVHWFASLLAVIICAWMTWWAFGLVEWSWQMNMRSTELRVPVWLTQASIPAGLGLMTFYLLVECVDNLRHLVLRKEAP</sequence>
<keyword evidence="6 9" id="KW-1133">Transmembrane helix</keyword>
<evidence type="ECO:0000256" key="3">
    <source>
        <dbReference type="ARBA" id="ARBA00022475"/>
    </source>
</evidence>
<comment type="subunit">
    <text evidence="9">The complex comprises the extracytoplasmic solute receptor protein and the two transmembrane proteins.</text>
</comment>
<dbReference type="GO" id="GO:0022857">
    <property type="term" value="F:transmembrane transporter activity"/>
    <property type="evidence" value="ECO:0007669"/>
    <property type="project" value="UniProtKB-UniRule"/>
</dbReference>
<name>A0A7X5AKH2_9GAMM</name>
<gene>
    <name evidence="11" type="ORF">GRB80_05700</name>
</gene>
<keyword evidence="4 9" id="KW-0997">Cell inner membrane</keyword>
<feature type="transmembrane region" description="Helical" evidence="9">
    <location>
        <begin position="95"/>
        <end position="116"/>
    </location>
</feature>
<keyword evidence="2 9" id="KW-0813">Transport</keyword>
<keyword evidence="5 9" id="KW-0812">Transmembrane</keyword>
<dbReference type="PANTHER" id="PTHR35011">
    <property type="entry name" value="2,3-DIKETO-L-GULONATE TRAP TRANSPORTER SMALL PERMEASE PROTEIN YIAM"/>
    <property type="match status" value="1"/>
</dbReference>
<evidence type="ECO:0000256" key="9">
    <source>
        <dbReference type="RuleBase" id="RU369079"/>
    </source>
</evidence>
<dbReference type="InterPro" id="IPR007387">
    <property type="entry name" value="TRAP_DctQ"/>
</dbReference>
<reference evidence="11 12" key="1">
    <citation type="submission" date="2019-12" db="EMBL/GenBank/DDBJ databases">
        <title>Draft genome sequencing of Halomonas icarensis D1-1.</title>
        <authorList>
            <person name="Pandiyan K."/>
            <person name="Kushwaha P."/>
            <person name="Gowdham M."/>
            <person name="Chakdar H."/>
            <person name="Singh A."/>
            <person name="Kumar M."/>
            <person name="Saxena A.K."/>
        </authorList>
    </citation>
    <scope>NUCLEOTIDE SEQUENCE [LARGE SCALE GENOMIC DNA]</scope>
    <source>
        <strain evidence="11 12">D1-1</strain>
    </source>
</reference>
<comment type="similarity">
    <text evidence="8 9">Belongs to the TRAP transporter small permease family.</text>
</comment>
<dbReference type="GO" id="GO:0015740">
    <property type="term" value="P:C4-dicarboxylate transport"/>
    <property type="evidence" value="ECO:0007669"/>
    <property type="project" value="TreeGrafter"/>
</dbReference>
<keyword evidence="3" id="KW-1003">Cell membrane</keyword>
<dbReference type="RefSeq" id="WP_161422840.1">
    <property type="nucleotide sequence ID" value="NZ_JARWMY010000006.1"/>
</dbReference>
<evidence type="ECO:0000256" key="5">
    <source>
        <dbReference type="ARBA" id="ARBA00022692"/>
    </source>
</evidence>